<gene>
    <name evidence="1" type="ORF">DEO72_LG11g1579</name>
</gene>
<organism evidence="1 2">
    <name type="scientific">Vigna unguiculata</name>
    <name type="common">Cowpea</name>
    <dbReference type="NCBI Taxonomy" id="3917"/>
    <lineage>
        <taxon>Eukaryota</taxon>
        <taxon>Viridiplantae</taxon>
        <taxon>Streptophyta</taxon>
        <taxon>Embryophyta</taxon>
        <taxon>Tracheophyta</taxon>
        <taxon>Spermatophyta</taxon>
        <taxon>Magnoliopsida</taxon>
        <taxon>eudicotyledons</taxon>
        <taxon>Gunneridae</taxon>
        <taxon>Pentapetalae</taxon>
        <taxon>rosids</taxon>
        <taxon>fabids</taxon>
        <taxon>Fabales</taxon>
        <taxon>Fabaceae</taxon>
        <taxon>Papilionoideae</taxon>
        <taxon>50 kb inversion clade</taxon>
        <taxon>NPAAA clade</taxon>
        <taxon>indigoferoid/millettioid clade</taxon>
        <taxon>Phaseoleae</taxon>
        <taxon>Vigna</taxon>
    </lineage>
</organism>
<proteinExistence type="predicted"/>
<accession>A0A4D6NLR2</accession>
<reference evidence="1 2" key="1">
    <citation type="submission" date="2019-04" db="EMBL/GenBank/DDBJ databases">
        <title>An improved genome assembly and genetic linkage map for asparagus bean, Vigna unguiculata ssp. sesquipedialis.</title>
        <authorList>
            <person name="Xia Q."/>
            <person name="Zhang R."/>
            <person name="Dong Y."/>
        </authorList>
    </citation>
    <scope>NUCLEOTIDE SEQUENCE [LARGE SCALE GENOMIC DNA]</scope>
    <source>
        <tissue evidence="1">Leaf</tissue>
    </source>
</reference>
<dbReference type="Proteomes" id="UP000501690">
    <property type="component" value="Linkage Group LG11"/>
</dbReference>
<name>A0A4D6NLR2_VIGUN</name>
<evidence type="ECO:0000313" key="1">
    <source>
        <dbReference type="EMBL" id="QCE14576.1"/>
    </source>
</evidence>
<keyword evidence="2" id="KW-1185">Reference proteome</keyword>
<evidence type="ECO:0000313" key="2">
    <source>
        <dbReference type="Proteomes" id="UP000501690"/>
    </source>
</evidence>
<sequence length="356" mass="40147">MSTTQNLSFHALHHCAPTSAGLSFHTRITFKGVPFLLVPETFDFIPKPRICQLVLSTTSRSIRCDHMTIFNVTSPNTSTCGKTCYGSYTATPGRVLIYEHSPYHPKTTKLVSQQLRRAIYLDPSVLATTSTLTPATLANPSHNSRVPRVHPQIDLLPYLLATTDRAPAGKHATEHTPQRQVEFSYTNILRIVPRLPNSSANNRGGQSIWTQPYLPQPARSHRQHSPTRATTQGFLVFIRHPEPQLKRCYYEPQLKEYHVLNPYPEPQLKGYVLSHNSRNTSNPTLKAQRCQLLDRLAGIAYCQAHSTSNYTDLSATAWRNPQNSHKQMSCLAVIHYPPDGFWKVSRNAEIQACNSR</sequence>
<protein>
    <submittedName>
        <fullName evidence="1">Uncharacterized protein</fullName>
    </submittedName>
</protein>
<dbReference type="AlphaFoldDB" id="A0A4D6NLR2"/>
<dbReference type="EMBL" id="CP039355">
    <property type="protein sequence ID" value="QCE14576.1"/>
    <property type="molecule type" value="Genomic_DNA"/>
</dbReference>